<dbReference type="EC" id="2.7.11.1" evidence="1"/>
<dbReference type="Gene3D" id="1.10.510.10">
    <property type="entry name" value="Transferase(Phosphotransferase) domain 1"/>
    <property type="match status" value="1"/>
</dbReference>
<dbReference type="PANTHER" id="PTHR44329">
    <property type="entry name" value="SERINE/THREONINE-PROTEIN KINASE TNNI3K-RELATED"/>
    <property type="match status" value="1"/>
</dbReference>
<keyword evidence="14" id="KW-1185">Reference proteome</keyword>
<dbReference type="OrthoDB" id="4062651at2759"/>
<feature type="region of interest" description="Disordered" evidence="11">
    <location>
        <begin position="1"/>
        <end position="34"/>
    </location>
</feature>
<keyword evidence="5" id="KW-0418">Kinase</keyword>
<reference evidence="13" key="1">
    <citation type="submission" date="2020-07" db="EMBL/GenBank/DDBJ databases">
        <title>Multicomponent nature underlies the extraordinary mechanical properties of spider dragline silk.</title>
        <authorList>
            <person name="Kono N."/>
            <person name="Nakamura H."/>
            <person name="Mori M."/>
            <person name="Yoshida Y."/>
            <person name="Ohtoshi R."/>
            <person name="Malay A.D."/>
            <person name="Moran D.A.P."/>
            <person name="Tomita M."/>
            <person name="Numata K."/>
            <person name="Arakawa K."/>
        </authorList>
    </citation>
    <scope>NUCLEOTIDE SEQUENCE</scope>
</reference>
<protein>
    <recommendedName>
        <fullName evidence="1">non-specific serine/threonine protein kinase</fullName>
        <ecNumber evidence="1">2.7.11.1</ecNumber>
    </recommendedName>
</protein>
<evidence type="ECO:0000256" key="10">
    <source>
        <dbReference type="RuleBase" id="RU000304"/>
    </source>
</evidence>
<dbReference type="EMBL" id="BMAO01007387">
    <property type="protein sequence ID" value="GFR15568.1"/>
    <property type="molecule type" value="Genomic_DNA"/>
</dbReference>
<dbReference type="Proteomes" id="UP000887116">
    <property type="component" value="Unassembled WGS sequence"/>
</dbReference>
<evidence type="ECO:0000256" key="3">
    <source>
        <dbReference type="ARBA" id="ARBA00022679"/>
    </source>
</evidence>
<comment type="catalytic activity">
    <reaction evidence="8">
        <text>L-seryl-[protein] + ATP = O-phospho-L-seryl-[protein] + ADP + H(+)</text>
        <dbReference type="Rhea" id="RHEA:17989"/>
        <dbReference type="Rhea" id="RHEA-COMP:9863"/>
        <dbReference type="Rhea" id="RHEA-COMP:11604"/>
        <dbReference type="ChEBI" id="CHEBI:15378"/>
        <dbReference type="ChEBI" id="CHEBI:29999"/>
        <dbReference type="ChEBI" id="CHEBI:30616"/>
        <dbReference type="ChEBI" id="CHEBI:83421"/>
        <dbReference type="ChEBI" id="CHEBI:456216"/>
        <dbReference type="EC" id="2.7.11.1"/>
    </reaction>
</comment>
<evidence type="ECO:0000256" key="7">
    <source>
        <dbReference type="ARBA" id="ARBA00047899"/>
    </source>
</evidence>
<dbReference type="PROSITE" id="PS00108">
    <property type="entry name" value="PROTEIN_KINASE_ST"/>
    <property type="match status" value="1"/>
</dbReference>
<sequence length="411" mass="45821">MDPVLTISPSENHHLSPTDASVSKCSGPQTTPKLPKRERLASFSRLVTSSNFLDLLPSKSTNGYRRINVKGRDFAIETLPSIRISPSSPPGQKLPKRKIDASFLQAVGKGCLDSPQLPFSPRLLDNKSPRYVSPNYKYPTPTKSPLYKSDSKSGFLGRGSFGNVTLCIYKNSKFALKVSRRKSCFVGEENFLEVRHPHLVSILYTSRVSDQVFIFMEFAGHCNLQQVLDTKSELDFPRRISFCIQILSGLRHCHQQRIVHADVKPANVIVSPHGICKLGDFGHSFNLDSMTTEPDTHPVEDIVGTAAYAAPEVLRGSRPTPFSDIYSFGVLLWQVQSRELPFAGEHPHVIIYKVAHYGARPSFVDIKSSLMLQFSEVAKLCWCEDPSTRMNASQALKMLQDLAQQSKAITK</sequence>
<dbReference type="SUPFAM" id="SSF56112">
    <property type="entry name" value="Protein kinase-like (PK-like)"/>
    <property type="match status" value="1"/>
</dbReference>
<keyword evidence="4 9" id="KW-0547">Nucleotide-binding</keyword>
<dbReference type="GO" id="GO:0005524">
    <property type="term" value="F:ATP binding"/>
    <property type="evidence" value="ECO:0007669"/>
    <property type="project" value="UniProtKB-UniRule"/>
</dbReference>
<dbReference type="InterPro" id="IPR051681">
    <property type="entry name" value="Ser/Thr_Kinases-Pseudokinases"/>
</dbReference>
<accession>A0A8X6H232</accession>
<dbReference type="Pfam" id="PF00069">
    <property type="entry name" value="Pkinase"/>
    <property type="match status" value="1"/>
</dbReference>
<feature type="binding site" evidence="9">
    <location>
        <position position="177"/>
    </location>
    <ligand>
        <name>ATP</name>
        <dbReference type="ChEBI" id="CHEBI:30616"/>
    </ligand>
</feature>
<comment type="caution">
    <text evidence="13">The sequence shown here is derived from an EMBL/GenBank/DDBJ whole genome shotgun (WGS) entry which is preliminary data.</text>
</comment>
<evidence type="ECO:0000313" key="13">
    <source>
        <dbReference type="EMBL" id="GFR15568.1"/>
    </source>
</evidence>
<evidence type="ECO:0000256" key="8">
    <source>
        <dbReference type="ARBA" id="ARBA00048679"/>
    </source>
</evidence>
<evidence type="ECO:0000256" key="2">
    <source>
        <dbReference type="ARBA" id="ARBA00022527"/>
    </source>
</evidence>
<evidence type="ECO:0000256" key="9">
    <source>
        <dbReference type="PROSITE-ProRule" id="PRU10141"/>
    </source>
</evidence>
<evidence type="ECO:0000256" key="1">
    <source>
        <dbReference type="ARBA" id="ARBA00012513"/>
    </source>
</evidence>
<evidence type="ECO:0000313" key="14">
    <source>
        <dbReference type="Proteomes" id="UP000887116"/>
    </source>
</evidence>
<keyword evidence="6 9" id="KW-0067">ATP-binding</keyword>
<dbReference type="PROSITE" id="PS00107">
    <property type="entry name" value="PROTEIN_KINASE_ATP"/>
    <property type="match status" value="1"/>
</dbReference>
<evidence type="ECO:0000259" key="12">
    <source>
        <dbReference type="PROSITE" id="PS50011"/>
    </source>
</evidence>
<comment type="similarity">
    <text evidence="10">Belongs to the protein kinase superfamily.</text>
</comment>
<feature type="compositionally biased region" description="Polar residues" evidence="11">
    <location>
        <begin position="18"/>
        <end position="32"/>
    </location>
</feature>
<dbReference type="SMART" id="SM00220">
    <property type="entry name" value="S_TKc"/>
    <property type="match status" value="1"/>
</dbReference>
<evidence type="ECO:0000256" key="4">
    <source>
        <dbReference type="ARBA" id="ARBA00022741"/>
    </source>
</evidence>
<feature type="domain" description="Protein kinase" evidence="12">
    <location>
        <begin position="150"/>
        <end position="403"/>
    </location>
</feature>
<dbReference type="PANTHER" id="PTHR44329:SF285">
    <property type="entry name" value="V-MOS MOLONEY MURINE SARCOMA VIRAL ONCO HOMOLOG"/>
    <property type="match status" value="1"/>
</dbReference>
<dbReference type="InterPro" id="IPR000719">
    <property type="entry name" value="Prot_kinase_dom"/>
</dbReference>
<gene>
    <name evidence="13" type="primary">mos</name>
    <name evidence="13" type="ORF">TNCT_384371</name>
</gene>
<proteinExistence type="inferred from homology"/>
<dbReference type="InterPro" id="IPR011009">
    <property type="entry name" value="Kinase-like_dom_sf"/>
</dbReference>
<dbReference type="InterPro" id="IPR017441">
    <property type="entry name" value="Protein_kinase_ATP_BS"/>
</dbReference>
<evidence type="ECO:0000256" key="5">
    <source>
        <dbReference type="ARBA" id="ARBA00022777"/>
    </source>
</evidence>
<evidence type="ECO:0000256" key="6">
    <source>
        <dbReference type="ARBA" id="ARBA00022840"/>
    </source>
</evidence>
<dbReference type="InterPro" id="IPR008271">
    <property type="entry name" value="Ser/Thr_kinase_AS"/>
</dbReference>
<name>A0A8X6H232_TRICU</name>
<keyword evidence="2 10" id="KW-0723">Serine/threonine-protein kinase</keyword>
<dbReference type="PROSITE" id="PS50011">
    <property type="entry name" value="PROTEIN_KINASE_DOM"/>
    <property type="match status" value="1"/>
</dbReference>
<comment type="catalytic activity">
    <reaction evidence="7">
        <text>L-threonyl-[protein] + ATP = O-phospho-L-threonyl-[protein] + ADP + H(+)</text>
        <dbReference type="Rhea" id="RHEA:46608"/>
        <dbReference type="Rhea" id="RHEA-COMP:11060"/>
        <dbReference type="Rhea" id="RHEA-COMP:11605"/>
        <dbReference type="ChEBI" id="CHEBI:15378"/>
        <dbReference type="ChEBI" id="CHEBI:30013"/>
        <dbReference type="ChEBI" id="CHEBI:30616"/>
        <dbReference type="ChEBI" id="CHEBI:61977"/>
        <dbReference type="ChEBI" id="CHEBI:456216"/>
        <dbReference type="EC" id="2.7.11.1"/>
    </reaction>
</comment>
<evidence type="ECO:0000256" key="11">
    <source>
        <dbReference type="SAM" id="MobiDB-lite"/>
    </source>
</evidence>
<dbReference type="AlphaFoldDB" id="A0A8X6H232"/>
<organism evidence="13 14">
    <name type="scientific">Trichonephila clavata</name>
    <name type="common">Joro spider</name>
    <name type="synonym">Nephila clavata</name>
    <dbReference type="NCBI Taxonomy" id="2740835"/>
    <lineage>
        <taxon>Eukaryota</taxon>
        <taxon>Metazoa</taxon>
        <taxon>Ecdysozoa</taxon>
        <taxon>Arthropoda</taxon>
        <taxon>Chelicerata</taxon>
        <taxon>Arachnida</taxon>
        <taxon>Araneae</taxon>
        <taxon>Araneomorphae</taxon>
        <taxon>Entelegynae</taxon>
        <taxon>Araneoidea</taxon>
        <taxon>Nephilidae</taxon>
        <taxon>Trichonephila</taxon>
    </lineage>
</organism>
<keyword evidence="3" id="KW-0808">Transferase</keyword>
<dbReference type="GO" id="GO:0004674">
    <property type="term" value="F:protein serine/threonine kinase activity"/>
    <property type="evidence" value="ECO:0007669"/>
    <property type="project" value="UniProtKB-KW"/>
</dbReference>